<keyword evidence="2" id="KW-0479">Metal-binding</keyword>
<dbReference type="PANTHER" id="PTHR48471">
    <property type="entry name" value="DDE TNP4 DOMAIN-CONTAINING PROTEIN"/>
    <property type="match status" value="1"/>
</dbReference>
<dbReference type="GO" id="GO:0046872">
    <property type="term" value="F:metal ion binding"/>
    <property type="evidence" value="ECO:0007669"/>
    <property type="project" value="UniProtKB-KW"/>
</dbReference>
<evidence type="ECO:0000256" key="2">
    <source>
        <dbReference type="ARBA" id="ARBA00022723"/>
    </source>
</evidence>
<evidence type="ECO:0000313" key="4">
    <source>
        <dbReference type="EMBL" id="KAF8702356.1"/>
    </source>
</evidence>
<sequence length="338" mass="37810">MDPVEENPELIYDLVLDDNEDVATSKRRGVRIAAALMALYYAGTNLRHVWRIRRYRHLNRPELLENPRLDTPWQAVLRSREDRAFISTMGVDVATFNYILLSGFRYLWLTHPIPRDDVNPSGATRLGQRSLDAEGGLGVLLHYLSGTMNETSLQQIFALVPLVLTRYIHFSRQILALTLEKIPKARICWPKPDKMQEYSQAIQSRHPSVIGGFGFLDGLSLPIGASSDADIKRSTYNGWLHLHRINNVLVFAPDGCVIAAKVNAPGSWHDSRTAAHIYNLLQDKTPAGFFLIANTAFPRGGNNLAGKIKTPLKHKDALPNNPIKAQDAIDYLNAITSA</sequence>
<dbReference type="PANTHER" id="PTHR48471:SF1">
    <property type="entry name" value="DDE TNP4 DOMAIN-CONTAINING PROTEIN"/>
    <property type="match status" value="1"/>
</dbReference>
<evidence type="ECO:0000256" key="1">
    <source>
        <dbReference type="ARBA" id="ARBA00001968"/>
    </source>
</evidence>
<dbReference type="OrthoDB" id="78198at2759"/>
<dbReference type="Pfam" id="PF13359">
    <property type="entry name" value="DDE_Tnp_4"/>
    <property type="match status" value="1"/>
</dbReference>
<comment type="cofactor">
    <cofactor evidence="1">
        <name>a divalent metal cation</name>
        <dbReference type="ChEBI" id="CHEBI:60240"/>
    </cofactor>
</comment>
<keyword evidence="4" id="KW-0540">Nuclease</keyword>
<evidence type="ECO:0000259" key="3">
    <source>
        <dbReference type="Pfam" id="PF13359"/>
    </source>
</evidence>
<feature type="non-terminal residue" evidence="4">
    <location>
        <position position="338"/>
    </location>
</feature>
<dbReference type="Proteomes" id="UP000602905">
    <property type="component" value="Unassembled WGS sequence"/>
</dbReference>
<protein>
    <submittedName>
        <fullName evidence="4">DDE superfamily endonuclease</fullName>
    </submittedName>
</protein>
<dbReference type="AlphaFoldDB" id="A0A8H7HPJ8"/>
<feature type="domain" description="DDE Tnp4" evidence="3">
    <location>
        <begin position="216"/>
        <end position="318"/>
    </location>
</feature>
<comment type="caution">
    <text evidence="4">The sequence shown here is derived from an EMBL/GenBank/DDBJ whole genome shotgun (WGS) entry which is preliminary data.</text>
</comment>
<dbReference type="InterPro" id="IPR027806">
    <property type="entry name" value="HARBI1_dom"/>
</dbReference>
<evidence type="ECO:0000313" key="5">
    <source>
        <dbReference type="Proteomes" id="UP000602905"/>
    </source>
</evidence>
<proteinExistence type="predicted"/>
<accession>A0A8H7HPJ8</accession>
<gene>
    <name evidence="4" type="ORF">RHS03_06362</name>
</gene>
<keyword evidence="4" id="KW-0378">Hydrolase</keyword>
<name>A0A8H7HPJ8_9AGAM</name>
<dbReference type="EMBL" id="JACYCD010000115">
    <property type="protein sequence ID" value="KAF8702356.1"/>
    <property type="molecule type" value="Genomic_DNA"/>
</dbReference>
<keyword evidence="4" id="KW-0255">Endonuclease</keyword>
<reference evidence="4" key="1">
    <citation type="submission" date="2020-09" db="EMBL/GenBank/DDBJ databases">
        <title>Comparative genome analyses of four rice-infecting Rhizoctonia solani isolates reveal extensive enrichment of homogalacturonan modification genes.</title>
        <authorList>
            <person name="Lee D.-Y."/>
            <person name="Jeon J."/>
            <person name="Kim K.-T."/>
            <person name="Cheong K."/>
            <person name="Song H."/>
            <person name="Choi G."/>
            <person name="Ko J."/>
            <person name="Opiyo S.O."/>
            <person name="Zuo S."/>
            <person name="Madhav S."/>
            <person name="Lee Y.-H."/>
            <person name="Wang G.-L."/>
        </authorList>
    </citation>
    <scope>NUCLEOTIDE SEQUENCE</scope>
    <source>
        <strain evidence="4">AG1-IA WGL</strain>
    </source>
</reference>
<organism evidence="4 5">
    <name type="scientific">Rhizoctonia solani</name>
    <dbReference type="NCBI Taxonomy" id="456999"/>
    <lineage>
        <taxon>Eukaryota</taxon>
        <taxon>Fungi</taxon>
        <taxon>Dikarya</taxon>
        <taxon>Basidiomycota</taxon>
        <taxon>Agaricomycotina</taxon>
        <taxon>Agaricomycetes</taxon>
        <taxon>Cantharellales</taxon>
        <taxon>Ceratobasidiaceae</taxon>
        <taxon>Rhizoctonia</taxon>
    </lineage>
</organism>
<dbReference type="GO" id="GO:0004519">
    <property type="term" value="F:endonuclease activity"/>
    <property type="evidence" value="ECO:0007669"/>
    <property type="project" value="UniProtKB-KW"/>
</dbReference>